<dbReference type="EMBL" id="BAUL01000239">
    <property type="protein sequence ID" value="GAD98312.1"/>
    <property type="molecule type" value="Genomic_DNA"/>
</dbReference>
<accession>V5GBK5</accession>
<dbReference type="AlphaFoldDB" id="V5GBK5"/>
<evidence type="ECO:0000313" key="3">
    <source>
        <dbReference type="EMBL" id="GAD98312.1"/>
    </source>
</evidence>
<sequence>MAKSTIYHFLSLLAFLLFAVGIVPVSSSPTGIAPTPGLLIKRVPDPKIPTKEEARKHLRPLGPGKQVFYRMECKEAASHYARKIGGGLLGNADDGSRWANFDGGPFHERALREIDDKPTWNDDELEEAITAVSQAYAMNAEGDAVVILPYHIPKSHDIWEDEYEILKASEKVTRILAYDMKNPNAEPQGEPRELWPISQPRTEHAG</sequence>
<dbReference type="Proteomes" id="UP000018001">
    <property type="component" value="Unassembled WGS sequence"/>
</dbReference>
<evidence type="ECO:0000256" key="1">
    <source>
        <dbReference type="SAM" id="MobiDB-lite"/>
    </source>
</evidence>
<feature type="region of interest" description="Disordered" evidence="1">
    <location>
        <begin position="182"/>
        <end position="206"/>
    </location>
</feature>
<organism evidence="3 4">
    <name type="scientific">Byssochlamys spectabilis (strain No. 5 / NBRC 109023)</name>
    <name type="common">Paecilomyces variotii</name>
    <dbReference type="NCBI Taxonomy" id="1356009"/>
    <lineage>
        <taxon>Eukaryota</taxon>
        <taxon>Fungi</taxon>
        <taxon>Dikarya</taxon>
        <taxon>Ascomycota</taxon>
        <taxon>Pezizomycotina</taxon>
        <taxon>Eurotiomycetes</taxon>
        <taxon>Eurotiomycetidae</taxon>
        <taxon>Eurotiales</taxon>
        <taxon>Thermoascaceae</taxon>
        <taxon>Paecilomyces</taxon>
    </lineage>
</organism>
<dbReference type="InParanoid" id="V5GBK5"/>
<feature type="signal peptide" evidence="2">
    <location>
        <begin position="1"/>
        <end position="27"/>
    </location>
</feature>
<proteinExistence type="predicted"/>
<protein>
    <submittedName>
        <fullName evidence="3">Uncharacterized protein</fullName>
    </submittedName>
</protein>
<keyword evidence="4" id="KW-1185">Reference proteome</keyword>
<dbReference type="OrthoDB" id="4522839at2759"/>
<reference evidence="4" key="1">
    <citation type="journal article" date="2014" name="Genome Announc.">
        <title>Draft genome sequence of the formaldehyde-resistant fungus Byssochlamys spectabilis No. 5 (anamorph Paecilomyces variotii No. 5) (NBRC109023).</title>
        <authorList>
            <person name="Oka T."/>
            <person name="Ekino K."/>
            <person name="Fukuda K."/>
            <person name="Nomura Y."/>
        </authorList>
    </citation>
    <scope>NUCLEOTIDE SEQUENCE [LARGE SCALE GENOMIC DNA]</scope>
    <source>
        <strain evidence="4">No. 5 / NBRC 109023</strain>
    </source>
</reference>
<feature type="chain" id="PRO_5004733232" evidence="2">
    <location>
        <begin position="28"/>
        <end position="206"/>
    </location>
</feature>
<dbReference type="eggNOG" id="ENOG502RQPZ">
    <property type="taxonomic scope" value="Eukaryota"/>
</dbReference>
<evidence type="ECO:0000256" key="2">
    <source>
        <dbReference type="SAM" id="SignalP"/>
    </source>
</evidence>
<evidence type="ECO:0000313" key="4">
    <source>
        <dbReference type="Proteomes" id="UP000018001"/>
    </source>
</evidence>
<keyword evidence="2" id="KW-0732">Signal</keyword>
<name>V5GBK5_BYSSN</name>
<comment type="caution">
    <text evidence="3">The sequence shown here is derived from an EMBL/GenBank/DDBJ whole genome shotgun (WGS) entry which is preliminary data.</text>
</comment>
<dbReference type="HOGENOM" id="CLU_1331777_0_0_1"/>
<gene>
    <name evidence="3" type="ORF">PVAR5_7004</name>
</gene>